<evidence type="ECO:0000313" key="2">
    <source>
        <dbReference type="EMBL" id="JAQ91186.1"/>
    </source>
</evidence>
<feature type="region of interest" description="Disordered" evidence="1">
    <location>
        <begin position="68"/>
        <end position="109"/>
    </location>
</feature>
<dbReference type="AlphaFoldDB" id="A0A146TFT2"/>
<organism evidence="2">
    <name type="scientific">Fundulus heteroclitus</name>
    <name type="common">Killifish</name>
    <name type="synonym">Mummichog</name>
    <dbReference type="NCBI Taxonomy" id="8078"/>
    <lineage>
        <taxon>Eukaryota</taxon>
        <taxon>Metazoa</taxon>
        <taxon>Chordata</taxon>
        <taxon>Craniata</taxon>
        <taxon>Vertebrata</taxon>
        <taxon>Euteleostomi</taxon>
        <taxon>Actinopterygii</taxon>
        <taxon>Neopterygii</taxon>
        <taxon>Teleostei</taxon>
        <taxon>Neoteleostei</taxon>
        <taxon>Acanthomorphata</taxon>
        <taxon>Ovalentaria</taxon>
        <taxon>Atherinomorphae</taxon>
        <taxon>Cyprinodontiformes</taxon>
        <taxon>Fundulidae</taxon>
        <taxon>Fundulus</taxon>
    </lineage>
</organism>
<dbReference type="EMBL" id="GCES01095136">
    <property type="protein sequence ID" value="JAQ91186.1"/>
    <property type="molecule type" value="Transcribed_RNA"/>
</dbReference>
<feature type="compositionally biased region" description="Polar residues" evidence="1">
    <location>
        <begin position="68"/>
        <end position="82"/>
    </location>
</feature>
<accession>A0A146TFT2</accession>
<sequence>MPGTLELSPFGWFLSELLNLPRRGSPQEADCRGLYLCSGPLGHALYFMTTGEGRNTDGTVNQRLCSTDQSTALQTRPESWKSQPVYGRGPQRSKQDRETSSWETERNTGAVWPTRLPVNIFTEKPYR</sequence>
<reference evidence="2" key="1">
    <citation type="submission" date="2015-01" db="EMBL/GenBank/DDBJ databases">
        <title>EvidentialGene: Evidence-directed Construction of Complete mRNA Transcriptomes without Genomes.</title>
        <authorList>
            <person name="Gilbert D.G."/>
        </authorList>
    </citation>
    <scope>NUCLEOTIDE SEQUENCE</scope>
</reference>
<proteinExistence type="predicted"/>
<feature type="compositionally biased region" description="Basic and acidic residues" evidence="1">
    <location>
        <begin position="93"/>
        <end position="106"/>
    </location>
</feature>
<dbReference type="EMBL" id="GCES01128799">
    <property type="protein sequence ID" value="JAQ57523.1"/>
    <property type="molecule type" value="Transcribed_RNA"/>
</dbReference>
<name>A0A146TFT2_FUNHE</name>
<evidence type="ECO:0000256" key="1">
    <source>
        <dbReference type="SAM" id="MobiDB-lite"/>
    </source>
</evidence>
<protein>
    <submittedName>
        <fullName evidence="2">Uncharacterized protein</fullName>
    </submittedName>
</protein>